<dbReference type="EMBL" id="JAUEPN010000006">
    <property type="protein sequence ID" value="KAK3293645.1"/>
    <property type="molecule type" value="Genomic_DNA"/>
</dbReference>
<evidence type="ECO:0000313" key="2">
    <source>
        <dbReference type="Proteomes" id="UP001278766"/>
    </source>
</evidence>
<organism evidence="1 2">
    <name type="scientific">Chaetomium fimeti</name>
    <dbReference type="NCBI Taxonomy" id="1854472"/>
    <lineage>
        <taxon>Eukaryota</taxon>
        <taxon>Fungi</taxon>
        <taxon>Dikarya</taxon>
        <taxon>Ascomycota</taxon>
        <taxon>Pezizomycotina</taxon>
        <taxon>Sordariomycetes</taxon>
        <taxon>Sordariomycetidae</taxon>
        <taxon>Sordariales</taxon>
        <taxon>Chaetomiaceae</taxon>
        <taxon>Chaetomium</taxon>
    </lineage>
</organism>
<comment type="caution">
    <text evidence="1">The sequence shown here is derived from an EMBL/GenBank/DDBJ whole genome shotgun (WGS) entry which is preliminary data.</text>
</comment>
<protein>
    <submittedName>
        <fullName evidence="1">Uncharacterized protein</fullName>
    </submittedName>
</protein>
<name>A0AAE0LQL1_9PEZI</name>
<dbReference type="AlphaFoldDB" id="A0AAE0LQL1"/>
<evidence type="ECO:0000313" key="1">
    <source>
        <dbReference type="EMBL" id="KAK3293645.1"/>
    </source>
</evidence>
<reference evidence="1" key="1">
    <citation type="journal article" date="2023" name="Mol. Phylogenet. Evol.">
        <title>Genome-scale phylogeny and comparative genomics of the fungal order Sordariales.</title>
        <authorList>
            <person name="Hensen N."/>
            <person name="Bonometti L."/>
            <person name="Westerberg I."/>
            <person name="Brannstrom I.O."/>
            <person name="Guillou S."/>
            <person name="Cros-Aarteil S."/>
            <person name="Calhoun S."/>
            <person name="Haridas S."/>
            <person name="Kuo A."/>
            <person name="Mondo S."/>
            <person name="Pangilinan J."/>
            <person name="Riley R."/>
            <person name="LaButti K."/>
            <person name="Andreopoulos B."/>
            <person name="Lipzen A."/>
            <person name="Chen C."/>
            <person name="Yan M."/>
            <person name="Daum C."/>
            <person name="Ng V."/>
            <person name="Clum A."/>
            <person name="Steindorff A."/>
            <person name="Ohm R.A."/>
            <person name="Martin F."/>
            <person name="Silar P."/>
            <person name="Natvig D.O."/>
            <person name="Lalanne C."/>
            <person name="Gautier V."/>
            <person name="Ament-Velasquez S.L."/>
            <person name="Kruys A."/>
            <person name="Hutchinson M.I."/>
            <person name="Powell A.J."/>
            <person name="Barry K."/>
            <person name="Miller A.N."/>
            <person name="Grigoriev I.V."/>
            <person name="Debuchy R."/>
            <person name="Gladieux P."/>
            <person name="Hiltunen Thoren M."/>
            <person name="Johannesson H."/>
        </authorList>
    </citation>
    <scope>NUCLEOTIDE SEQUENCE</scope>
    <source>
        <strain evidence="1">CBS 168.71</strain>
    </source>
</reference>
<reference evidence="1" key="2">
    <citation type="submission" date="2023-06" db="EMBL/GenBank/DDBJ databases">
        <authorList>
            <consortium name="Lawrence Berkeley National Laboratory"/>
            <person name="Haridas S."/>
            <person name="Hensen N."/>
            <person name="Bonometti L."/>
            <person name="Westerberg I."/>
            <person name="Brannstrom I.O."/>
            <person name="Guillou S."/>
            <person name="Cros-Aarteil S."/>
            <person name="Calhoun S."/>
            <person name="Kuo A."/>
            <person name="Mondo S."/>
            <person name="Pangilinan J."/>
            <person name="Riley R."/>
            <person name="Labutti K."/>
            <person name="Andreopoulos B."/>
            <person name="Lipzen A."/>
            <person name="Chen C."/>
            <person name="Yanf M."/>
            <person name="Daum C."/>
            <person name="Ng V."/>
            <person name="Clum A."/>
            <person name="Steindorff A."/>
            <person name="Ohm R."/>
            <person name="Martin F."/>
            <person name="Silar P."/>
            <person name="Natvig D."/>
            <person name="Lalanne C."/>
            <person name="Gautier V."/>
            <person name="Ament-Velasquez S.L."/>
            <person name="Kruys A."/>
            <person name="Hutchinson M.I."/>
            <person name="Powell A.J."/>
            <person name="Barry K."/>
            <person name="Miller A.N."/>
            <person name="Grigoriev I.V."/>
            <person name="Debuchy R."/>
            <person name="Gladieux P."/>
            <person name="Thoren M.H."/>
            <person name="Johannesson H."/>
        </authorList>
    </citation>
    <scope>NUCLEOTIDE SEQUENCE</scope>
    <source>
        <strain evidence="1">CBS 168.71</strain>
    </source>
</reference>
<dbReference type="GeneID" id="87843761"/>
<gene>
    <name evidence="1" type="ORF">B0H64DRAFT_444896</name>
</gene>
<dbReference type="Proteomes" id="UP001278766">
    <property type="component" value="Unassembled WGS sequence"/>
</dbReference>
<keyword evidence="2" id="KW-1185">Reference proteome</keyword>
<proteinExistence type="predicted"/>
<dbReference type="RefSeq" id="XP_062657159.1">
    <property type="nucleotide sequence ID" value="XM_062806813.1"/>
</dbReference>
<accession>A0AAE0LQL1</accession>
<sequence length="103" mass="11421">MARQVTDVAGYWPETRIFGATCRDHFLHPARFKGPRTILPHTSEQYDAQINFLLGPVPVPNGLVEFQSTRCWKVAGDTIRGPLSQKLTRLEWSVGAVSVDGVG</sequence>